<sequence length="153" mass="16890">MKTLITSINIILVLSSIHCQHQNKNGNIDKNLTINTQQAKIEKIELTERTRGFHTIITLTPQSKTTSFNGEENKSSLSSSEWESISQQAAAIDLSKISTLQAPTTGRHSDQAMIANLMITSNGTTYTSSDFDSGNPPKELEALYQKVQPPKKE</sequence>
<protein>
    <submittedName>
        <fullName evidence="2">Uncharacterized protein</fullName>
    </submittedName>
</protein>
<reference evidence="3" key="1">
    <citation type="submission" date="2018-06" db="EMBL/GenBank/DDBJ databases">
        <authorList>
            <person name="Lum Nde A."/>
            <person name="Hugo C."/>
        </authorList>
    </citation>
    <scope>NUCLEOTIDE SEQUENCE [LARGE SCALE GENOMIC DNA]</scope>
    <source>
        <strain evidence="3">1_F178</strain>
    </source>
</reference>
<keyword evidence="3" id="KW-1185">Reference proteome</keyword>
<evidence type="ECO:0000313" key="3">
    <source>
        <dbReference type="Proteomes" id="UP000256686"/>
    </source>
</evidence>
<evidence type="ECO:0000256" key="1">
    <source>
        <dbReference type="SAM" id="MobiDB-lite"/>
    </source>
</evidence>
<proteinExistence type="predicted"/>
<comment type="caution">
    <text evidence="2">The sequence shown here is derived from an EMBL/GenBank/DDBJ whole genome shotgun (WGS) entry which is preliminary data.</text>
</comment>
<dbReference type="RefSeq" id="WP_115971750.1">
    <property type="nucleotide sequence ID" value="NZ_QNVT01000015.1"/>
</dbReference>
<organism evidence="2 3">
    <name type="scientific">Chryseobacterium pennae</name>
    <dbReference type="NCBI Taxonomy" id="2258962"/>
    <lineage>
        <taxon>Bacteria</taxon>
        <taxon>Pseudomonadati</taxon>
        <taxon>Bacteroidota</taxon>
        <taxon>Flavobacteriia</taxon>
        <taxon>Flavobacteriales</taxon>
        <taxon>Weeksellaceae</taxon>
        <taxon>Chryseobacterium group</taxon>
        <taxon>Chryseobacterium</taxon>
    </lineage>
</organism>
<gene>
    <name evidence="2" type="ORF">DRF65_15890</name>
</gene>
<evidence type="ECO:0000313" key="2">
    <source>
        <dbReference type="EMBL" id="REC61418.1"/>
    </source>
</evidence>
<accession>A0A3D9C6U0</accession>
<dbReference type="Proteomes" id="UP000256686">
    <property type="component" value="Unassembled WGS sequence"/>
</dbReference>
<name>A0A3D9C6U0_9FLAO</name>
<dbReference type="AlphaFoldDB" id="A0A3D9C6U0"/>
<feature type="region of interest" description="Disordered" evidence="1">
    <location>
        <begin position="124"/>
        <end position="153"/>
    </location>
</feature>
<dbReference type="EMBL" id="QNVT01000015">
    <property type="protein sequence ID" value="REC61418.1"/>
    <property type="molecule type" value="Genomic_DNA"/>
</dbReference>